<organism evidence="2 3">
    <name type="scientific">Sulfobacillus acidophilus (strain ATCC 700253 / DSM 10332 / NAL)</name>
    <dbReference type="NCBI Taxonomy" id="679936"/>
    <lineage>
        <taxon>Bacteria</taxon>
        <taxon>Bacillati</taxon>
        <taxon>Bacillota</taxon>
        <taxon>Clostridia</taxon>
        <taxon>Eubacteriales</taxon>
        <taxon>Clostridiales Family XVII. Incertae Sedis</taxon>
        <taxon>Sulfobacillus</taxon>
    </lineage>
</organism>
<dbReference type="EMBL" id="CP003179">
    <property type="protein sequence ID" value="AEW05264.1"/>
    <property type="molecule type" value="Genomic_DNA"/>
</dbReference>
<dbReference type="PATRIC" id="fig|679936.5.peg.1836"/>
<sequence>MPNFVNGDLRIPHPERILFPQIGLTRRDLVEYYRRMAPPLLTEAGNKPLTVRRWPHGILGPTFYQKHQPEGGPIRVHTVHELLRWVGQGVIEWHAPLGSTYRQHEWAVLDLDPEPQASWHDVVAVATMVTTLLREVGWSYVMKTSGQDGLHIFCPIEPAEPPVVTAVMKYFAELMAAAAPDLVTVERLKSKRQGRVYVDYLQNGAHRTMVMAYSVRATPDARISWPLMPDQLSLGPARWTVGWVLDQPPTSWPPFDGSVLPPAALQDTVRRFGIRAETSTAAWKW</sequence>
<dbReference type="Proteomes" id="UP000005439">
    <property type="component" value="Chromosome"/>
</dbReference>
<dbReference type="AlphaFoldDB" id="G8TZM4"/>
<dbReference type="KEGG" id="sap:Sulac_1771"/>
<protein>
    <submittedName>
        <fullName evidence="2">DNA primase small subunit</fullName>
    </submittedName>
</protein>
<name>G8TZM4_SULAD</name>
<dbReference type="InterPro" id="IPR014145">
    <property type="entry name" value="LigD_pol_dom"/>
</dbReference>
<accession>G8TZM4</accession>
<evidence type="ECO:0000259" key="1">
    <source>
        <dbReference type="Pfam" id="PF21686"/>
    </source>
</evidence>
<reference evidence="3" key="1">
    <citation type="submission" date="2011-12" db="EMBL/GenBank/DDBJ databases">
        <title>The complete genome of chromosome of Sulfobacillus acidophilus DSM 10332.</title>
        <authorList>
            <person name="Lucas S."/>
            <person name="Han J."/>
            <person name="Lapidus A."/>
            <person name="Bruce D."/>
            <person name="Goodwin L."/>
            <person name="Pitluck S."/>
            <person name="Peters L."/>
            <person name="Kyrpides N."/>
            <person name="Mavromatis K."/>
            <person name="Ivanova N."/>
            <person name="Mikhailova N."/>
            <person name="Chertkov O."/>
            <person name="Saunders E."/>
            <person name="Detter J.C."/>
            <person name="Tapia R."/>
            <person name="Han C."/>
            <person name="Land M."/>
            <person name="Hauser L."/>
            <person name="Markowitz V."/>
            <person name="Cheng J.-F."/>
            <person name="Hugenholtz P."/>
            <person name="Woyke T."/>
            <person name="Wu D."/>
            <person name="Pukall R."/>
            <person name="Gehrich-Schroeter G."/>
            <person name="Schneider S."/>
            <person name="Klenk H.-P."/>
            <person name="Eisen J.A."/>
        </authorList>
    </citation>
    <scope>NUCLEOTIDE SEQUENCE [LARGE SCALE GENOMIC DNA]</scope>
    <source>
        <strain evidence="3">ATCC 700253 / DSM 10332 / NAL</strain>
    </source>
</reference>
<dbReference type="HOGENOM" id="CLU_008325_1_1_9"/>
<gene>
    <name evidence="2" type="ordered locus">Sulac_1771</name>
</gene>
<proteinExistence type="predicted"/>
<dbReference type="Gene3D" id="3.90.920.10">
    <property type="entry name" value="DNA primase, PRIM domain"/>
    <property type="match status" value="1"/>
</dbReference>
<dbReference type="STRING" id="679936.Sulac_1771"/>
<keyword evidence="3" id="KW-1185">Reference proteome</keyword>
<dbReference type="Pfam" id="PF21686">
    <property type="entry name" value="LigD_Prim-Pol"/>
    <property type="match status" value="1"/>
</dbReference>
<reference evidence="2 3" key="2">
    <citation type="journal article" date="2012" name="Stand. Genomic Sci.">
        <title>Complete genome sequence of the moderately thermophilic mineral-sulfide-oxidizing firmicute Sulfobacillus acidophilus type strain (NAL(T)).</title>
        <authorList>
            <person name="Anderson I."/>
            <person name="Chertkov O."/>
            <person name="Chen A."/>
            <person name="Saunders E."/>
            <person name="Lapidus A."/>
            <person name="Nolan M."/>
            <person name="Lucas S."/>
            <person name="Hammon N."/>
            <person name="Deshpande S."/>
            <person name="Cheng J.F."/>
            <person name="Han C."/>
            <person name="Tapia R."/>
            <person name="Goodwin L.A."/>
            <person name="Pitluck S."/>
            <person name="Liolios K."/>
            <person name="Pagani I."/>
            <person name="Ivanova N."/>
            <person name="Mikhailova N."/>
            <person name="Pati A."/>
            <person name="Palaniappan K."/>
            <person name="Land M."/>
            <person name="Pan C."/>
            <person name="Rohde M."/>
            <person name="Pukall R."/>
            <person name="Goker M."/>
            <person name="Detter J.C."/>
            <person name="Woyke T."/>
            <person name="Bristow J."/>
            <person name="Eisen J.A."/>
            <person name="Markowitz V."/>
            <person name="Hugenholtz P."/>
            <person name="Kyrpides N.C."/>
            <person name="Klenk H.P."/>
            <person name="Mavromatis K."/>
        </authorList>
    </citation>
    <scope>NUCLEOTIDE SEQUENCE [LARGE SCALE GENOMIC DNA]</scope>
    <source>
        <strain evidence="3">ATCC 700253 / DSM 10332 / NAL</strain>
    </source>
</reference>
<feature type="domain" description="DNA ligase D polymerase" evidence="1">
    <location>
        <begin position="76"/>
        <end position="233"/>
    </location>
</feature>
<evidence type="ECO:0000313" key="3">
    <source>
        <dbReference type="Proteomes" id="UP000005439"/>
    </source>
</evidence>
<dbReference type="InterPro" id="IPR052171">
    <property type="entry name" value="NHEJ_LigD"/>
</dbReference>
<evidence type="ECO:0000313" key="2">
    <source>
        <dbReference type="EMBL" id="AEW05264.1"/>
    </source>
</evidence>
<dbReference type="PANTHER" id="PTHR42705:SF2">
    <property type="entry name" value="BIFUNCTIONAL NON-HOMOLOGOUS END JOINING PROTEIN LIGD"/>
    <property type="match status" value="1"/>
</dbReference>
<dbReference type="PANTHER" id="PTHR42705">
    <property type="entry name" value="BIFUNCTIONAL NON-HOMOLOGOUS END JOINING PROTEIN LIGD"/>
    <property type="match status" value="1"/>
</dbReference>